<sequence length="156" mass="17433">MPEIPESTQHSQTLAQKLTRLRELKAPRGGRPPSYEVIAREISATGVSISAPYIWELCTGKTTTPKTSHLEGLARYFGVPVSYLIDDEVTKKLDPQLSFLEELKDKGVYDIAVQLTQGHELSSSSLETLKTMIEQLQNLEGRGFSTEVREEQQPES</sequence>
<evidence type="ECO:0000259" key="1">
    <source>
        <dbReference type="PROSITE" id="PS50943"/>
    </source>
</evidence>
<dbReference type="PROSITE" id="PS50943">
    <property type="entry name" value="HTH_CROC1"/>
    <property type="match status" value="1"/>
</dbReference>
<organism evidence="2 3">
    <name type="scientific">Streptantibioticus parmotrematis</name>
    <dbReference type="NCBI Taxonomy" id="2873249"/>
    <lineage>
        <taxon>Bacteria</taxon>
        <taxon>Bacillati</taxon>
        <taxon>Actinomycetota</taxon>
        <taxon>Actinomycetes</taxon>
        <taxon>Kitasatosporales</taxon>
        <taxon>Streptomycetaceae</taxon>
        <taxon>Streptantibioticus</taxon>
    </lineage>
</organism>
<accession>A0ABS7QVP5</accession>
<dbReference type="InterPro" id="IPR001387">
    <property type="entry name" value="Cro/C1-type_HTH"/>
</dbReference>
<dbReference type="RefSeq" id="WP_222980027.1">
    <property type="nucleotide sequence ID" value="NZ_JAINVZ010000015.1"/>
</dbReference>
<protein>
    <submittedName>
        <fullName evidence="2">Helix-turn-helix domain-containing protein</fullName>
    </submittedName>
</protein>
<keyword evidence="3" id="KW-1185">Reference proteome</keyword>
<gene>
    <name evidence="2" type="ORF">K7472_20935</name>
</gene>
<proteinExistence type="predicted"/>
<name>A0ABS7QVP5_9ACTN</name>
<evidence type="ECO:0000313" key="2">
    <source>
        <dbReference type="EMBL" id="MBY8887286.1"/>
    </source>
</evidence>
<dbReference type="EMBL" id="JAINVZ010000015">
    <property type="protein sequence ID" value="MBY8887286.1"/>
    <property type="molecule type" value="Genomic_DNA"/>
</dbReference>
<dbReference type="Gene3D" id="1.10.260.40">
    <property type="entry name" value="lambda repressor-like DNA-binding domains"/>
    <property type="match status" value="1"/>
</dbReference>
<evidence type="ECO:0000313" key="3">
    <source>
        <dbReference type="Proteomes" id="UP001198565"/>
    </source>
</evidence>
<dbReference type="InterPro" id="IPR010982">
    <property type="entry name" value="Lambda_DNA-bd_dom_sf"/>
</dbReference>
<reference evidence="2 3" key="1">
    <citation type="submission" date="2021-08" db="EMBL/GenBank/DDBJ databases">
        <title>Streptomyces sp. PTM05 isolated from lichen.</title>
        <authorList>
            <person name="Somphong A."/>
            <person name="Phongsopitanun W."/>
            <person name="Tanasupawat S."/>
        </authorList>
    </citation>
    <scope>NUCLEOTIDE SEQUENCE [LARGE SCALE GENOMIC DNA]</scope>
    <source>
        <strain evidence="2 3">Ptm05</strain>
    </source>
</reference>
<feature type="domain" description="HTH cro/C1-type" evidence="1">
    <location>
        <begin position="49"/>
        <end position="84"/>
    </location>
</feature>
<dbReference type="Proteomes" id="UP001198565">
    <property type="component" value="Unassembled WGS sequence"/>
</dbReference>
<dbReference type="SUPFAM" id="SSF47413">
    <property type="entry name" value="lambda repressor-like DNA-binding domains"/>
    <property type="match status" value="1"/>
</dbReference>
<comment type="caution">
    <text evidence="2">The sequence shown here is derived from an EMBL/GenBank/DDBJ whole genome shotgun (WGS) entry which is preliminary data.</text>
</comment>